<accession>A0AAW0IKH6</accession>
<evidence type="ECO:0000256" key="1">
    <source>
        <dbReference type="ARBA" id="ARBA00004141"/>
    </source>
</evidence>
<gene>
    <name evidence="7" type="primary">CAT1_2</name>
    <name evidence="7" type="ORF">CFP56_002620</name>
</gene>
<dbReference type="GO" id="GO:0005313">
    <property type="term" value="F:L-glutamate transmembrane transporter activity"/>
    <property type="evidence" value="ECO:0007669"/>
    <property type="project" value="TreeGrafter"/>
</dbReference>
<evidence type="ECO:0000313" key="7">
    <source>
        <dbReference type="EMBL" id="KAK7814757.1"/>
    </source>
</evidence>
<dbReference type="AlphaFoldDB" id="A0AAW0IKH6"/>
<feature type="transmembrane region" description="Helical" evidence="6">
    <location>
        <begin position="95"/>
        <end position="117"/>
    </location>
</feature>
<proteinExistence type="inferred from homology"/>
<dbReference type="EMBL" id="PKMF04001065">
    <property type="protein sequence ID" value="KAK7814757.1"/>
    <property type="molecule type" value="Genomic_DNA"/>
</dbReference>
<evidence type="ECO:0000256" key="4">
    <source>
        <dbReference type="ARBA" id="ARBA00022989"/>
    </source>
</evidence>
<sequence length="460" mass="50559">MAGTEASINGFHDFPKNSFQSWGNYFQALMEIPHRLLDRIMSRSLDQTELVKVKAESQHEMKKTLTWWDLIWFGMGAVIGSGILVLTGLETQSHAGRAVVLSYVISGISALLSVFGYTEFAVEIPVAGGSFAYLRVELGDFVAFIAAGNIIIEYVIGEAAVARSWTSYFATLCNHQPDDFRIVVHSLPSDYQSLDPIAVVVIFIICILAVTSTKASSRFIYVASIVHLIVIIFIIIAGLTKANPKNYTPFAPFGARGMFQASAVLFFAYVGFDAVSTMAEETKNPARDIPIGLVGSMVITTLAAYCLLAMTLCLMQQYANVDKDAPYSVAFQAVAVALIVRRYYVSGVTTQVNRIKLIVCLVLILGSSFGTAVYWAQSDGWIGYTITVPICIVPKVWHMDWNSMVFYLFFGLHLSYDDAKAKAKAKASRDRRMDEQLKVLEEVPAQEFVNVGNASTLGAT</sequence>
<evidence type="ECO:0000256" key="5">
    <source>
        <dbReference type="ARBA" id="ARBA00023136"/>
    </source>
</evidence>
<comment type="similarity">
    <text evidence="2">Belongs to the amino acid-polyamine-organocation (APC) superfamily. Cationic amino acid transporter (CAT) (TC 2.A.3.3) family.</text>
</comment>
<evidence type="ECO:0000256" key="2">
    <source>
        <dbReference type="ARBA" id="ARBA00008572"/>
    </source>
</evidence>
<evidence type="ECO:0000256" key="6">
    <source>
        <dbReference type="SAM" id="Phobius"/>
    </source>
</evidence>
<dbReference type="GO" id="GO:0015189">
    <property type="term" value="F:L-lysine transmembrane transporter activity"/>
    <property type="evidence" value="ECO:0007669"/>
    <property type="project" value="TreeGrafter"/>
</dbReference>
<dbReference type="Proteomes" id="UP000237347">
    <property type="component" value="Unassembled WGS sequence"/>
</dbReference>
<feature type="transmembrane region" description="Helical" evidence="6">
    <location>
        <begin position="357"/>
        <end position="376"/>
    </location>
</feature>
<feature type="transmembrane region" description="Helical" evidence="6">
    <location>
        <begin position="259"/>
        <end position="279"/>
    </location>
</feature>
<dbReference type="Pfam" id="PF13520">
    <property type="entry name" value="AA_permease_2"/>
    <property type="match status" value="1"/>
</dbReference>
<protein>
    <submittedName>
        <fullName evidence="7">Cationic amino acid transporter 1</fullName>
    </submittedName>
</protein>
<keyword evidence="8" id="KW-1185">Reference proteome</keyword>
<evidence type="ECO:0000313" key="8">
    <source>
        <dbReference type="Proteomes" id="UP000237347"/>
    </source>
</evidence>
<dbReference type="PANTHER" id="PTHR43243:SF1">
    <property type="entry name" value="CATIONIC AMINO ACID TRANSPORTER 1"/>
    <property type="match status" value="1"/>
</dbReference>
<evidence type="ECO:0000256" key="3">
    <source>
        <dbReference type="ARBA" id="ARBA00022692"/>
    </source>
</evidence>
<reference evidence="7 8" key="1">
    <citation type="journal article" date="2018" name="Sci. Data">
        <title>The draft genome sequence of cork oak.</title>
        <authorList>
            <person name="Ramos A.M."/>
            <person name="Usie A."/>
            <person name="Barbosa P."/>
            <person name="Barros P.M."/>
            <person name="Capote T."/>
            <person name="Chaves I."/>
            <person name="Simoes F."/>
            <person name="Abreu I."/>
            <person name="Carrasquinho I."/>
            <person name="Faro C."/>
            <person name="Guimaraes J.B."/>
            <person name="Mendonca D."/>
            <person name="Nobrega F."/>
            <person name="Rodrigues L."/>
            <person name="Saibo N.J.M."/>
            <person name="Varela M.C."/>
            <person name="Egas C."/>
            <person name="Matos J."/>
            <person name="Miguel C.M."/>
            <person name="Oliveira M.M."/>
            <person name="Ricardo C.P."/>
            <person name="Goncalves S."/>
        </authorList>
    </citation>
    <scope>NUCLEOTIDE SEQUENCE [LARGE SCALE GENOMIC DNA]</scope>
    <source>
        <strain evidence="8">cv. HL8</strain>
    </source>
</reference>
<comment type="subcellular location">
    <subcellularLocation>
        <location evidence="1">Membrane</location>
        <topology evidence="1">Multi-pass membrane protein</topology>
    </subcellularLocation>
</comment>
<comment type="caution">
    <text evidence="7">The sequence shown here is derived from an EMBL/GenBank/DDBJ whole genome shotgun (WGS) entry which is preliminary data.</text>
</comment>
<organism evidence="7 8">
    <name type="scientific">Quercus suber</name>
    <name type="common">Cork oak</name>
    <dbReference type="NCBI Taxonomy" id="58331"/>
    <lineage>
        <taxon>Eukaryota</taxon>
        <taxon>Viridiplantae</taxon>
        <taxon>Streptophyta</taxon>
        <taxon>Embryophyta</taxon>
        <taxon>Tracheophyta</taxon>
        <taxon>Spermatophyta</taxon>
        <taxon>Magnoliopsida</taxon>
        <taxon>eudicotyledons</taxon>
        <taxon>Gunneridae</taxon>
        <taxon>Pentapetalae</taxon>
        <taxon>rosids</taxon>
        <taxon>fabids</taxon>
        <taxon>Fagales</taxon>
        <taxon>Fagaceae</taxon>
        <taxon>Quercus</taxon>
    </lineage>
</organism>
<dbReference type="PANTHER" id="PTHR43243">
    <property type="entry name" value="INNER MEMBRANE TRANSPORTER YGJI-RELATED"/>
    <property type="match status" value="1"/>
</dbReference>
<feature type="transmembrane region" description="Helical" evidence="6">
    <location>
        <begin position="70"/>
        <end position="89"/>
    </location>
</feature>
<feature type="transmembrane region" description="Helical" evidence="6">
    <location>
        <begin position="219"/>
        <end position="239"/>
    </location>
</feature>
<keyword evidence="5 6" id="KW-0472">Membrane</keyword>
<dbReference type="Gene3D" id="1.20.1740.10">
    <property type="entry name" value="Amino acid/polyamine transporter I"/>
    <property type="match status" value="1"/>
</dbReference>
<feature type="transmembrane region" description="Helical" evidence="6">
    <location>
        <begin position="194"/>
        <end position="212"/>
    </location>
</feature>
<name>A0AAW0IKH6_QUESU</name>
<dbReference type="InterPro" id="IPR002293">
    <property type="entry name" value="AA/rel_permease1"/>
</dbReference>
<keyword evidence="4 6" id="KW-1133">Transmembrane helix</keyword>
<keyword evidence="3 6" id="KW-0812">Transmembrane</keyword>
<dbReference type="GO" id="GO:0005886">
    <property type="term" value="C:plasma membrane"/>
    <property type="evidence" value="ECO:0007669"/>
    <property type="project" value="TreeGrafter"/>
</dbReference>
<feature type="transmembrane region" description="Helical" evidence="6">
    <location>
        <begin position="138"/>
        <end position="156"/>
    </location>
</feature>
<feature type="transmembrane region" description="Helical" evidence="6">
    <location>
        <begin position="291"/>
        <end position="319"/>
    </location>
</feature>
<feature type="transmembrane region" description="Helical" evidence="6">
    <location>
        <begin position="325"/>
        <end position="345"/>
    </location>
</feature>